<protein>
    <submittedName>
        <fullName evidence="1">Uncharacterized protein</fullName>
    </submittedName>
</protein>
<sequence length="79" mass="8812">MKTALPVDAFSHTCWMLDGRASITIAYIFILGTALRTHCYEPYQPICLYLTVTTINPPASPIFTALPNLCYWRTGGLLC</sequence>
<dbReference type="EMBL" id="MK697699">
    <property type="protein sequence ID" value="QHR90259.1"/>
    <property type="molecule type" value="Genomic_DNA"/>
</dbReference>
<proteinExistence type="predicted"/>
<dbReference type="AlphaFoldDB" id="A0A6B9XRJ8"/>
<keyword evidence="1" id="KW-0496">Mitochondrion</keyword>
<name>A0A6B9XRJ8_PICSI</name>
<evidence type="ECO:0000313" key="1">
    <source>
        <dbReference type="EMBL" id="QHR90259.1"/>
    </source>
</evidence>
<reference evidence="1" key="1">
    <citation type="submission" date="2019-03" db="EMBL/GenBank/DDBJ databases">
        <title>Largest Complete Mitochondrial Genome of a Gymnosperm, Sitka Spruce (Picea sitchensis), Indicates Complex Physical Structure.</title>
        <authorList>
            <person name="Jackman S.D."/>
            <person name="Coombe L."/>
            <person name="Warren R."/>
            <person name="Kirk H."/>
            <person name="Trinh E."/>
            <person name="McLeod T."/>
            <person name="Pleasance S."/>
            <person name="Pandoh P."/>
            <person name="Zhao Y."/>
            <person name="Coope R."/>
            <person name="Bousquet J."/>
            <person name="Bohlmann J.C."/>
            <person name="Jones S.J.M."/>
            <person name="Birol I."/>
        </authorList>
    </citation>
    <scope>NUCLEOTIDE SEQUENCE</scope>
    <source>
        <strain evidence="1">Q903</strain>
    </source>
</reference>
<organism evidence="1">
    <name type="scientific">Picea sitchensis</name>
    <name type="common">Sitka spruce</name>
    <name type="synonym">Pinus sitchensis</name>
    <dbReference type="NCBI Taxonomy" id="3332"/>
    <lineage>
        <taxon>Eukaryota</taxon>
        <taxon>Viridiplantae</taxon>
        <taxon>Streptophyta</taxon>
        <taxon>Embryophyta</taxon>
        <taxon>Tracheophyta</taxon>
        <taxon>Spermatophyta</taxon>
        <taxon>Pinopsida</taxon>
        <taxon>Pinidae</taxon>
        <taxon>Conifers I</taxon>
        <taxon>Pinales</taxon>
        <taxon>Pinaceae</taxon>
        <taxon>Picea</taxon>
    </lineage>
</organism>
<gene>
    <name evidence="1" type="primary">orf04305</name>
    <name evidence="1" type="ORF">Q903MT_gene4282</name>
</gene>
<geneLocation type="mitochondrion" evidence="1"/>
<accession>A0A6B9XRJ8</accession>